<keyword evidence="2" id="KW-0808">Transferase</keyword>
<gene>
    <name evidence="9" type="ORF">G210_3661</name>
</gene>
<feature type="compositionally biased region" description="Polar residues" evidence="7">
    <location>
        <begin position="14"/>
        <end position="23"/>
    </location>
</feature>
<dbReference type="GO" id="GO:0043484">
    <property type="term" value="P:regulation of RNA splicing"/>
    <property type="evidence" value="ECO:0007669"/>
    <property type="project" value="TreeGrafter"/>
</dbReference>
<feature type="domain" description="Protein kinase" evidence="8">
    <location>
        <begin position="265"/>
        <end position="623"/>
    </location>
</feature>
<proteinExistence type="predicted"/>
<keyword evidence="1" id="KW-0723">Serine/threonine-protein kinase</keyword>
<dbReference type="GO" id="GO:0005634">
    <property type="term" value="C:nucleus"/>
    <property type="evidence" value="ECO:0007669"/>
    <property type="project" value="TreeGrafter"/>
</dbReference>
<evidence type="ECO:0000256" key="5">
    <source>
        <dbReference type="ARBA" id="ARBA00022840"/>
    </source>
</evidence>
<feature type="region of interest" description="Disordered" evidence="7">
    <location>
        <begin position="1"/>
        <end position="60"/>
    </location>
</feature>
<dbReference type="Gene3D" id="1.10.510.10">
    <property type="entry name" value="Transferase(Phosphotransferase) domain 1"/>
    <property type="match status" value="1"/>
</dbReference>
<feature type="compositionally biased region" description="Acidic residues" evidence="7">
    <location>
        <begin position="125"/>
        <end position="138"/>
    </location>
</feature>
<dbReference type="GO" id="GO:0030447">
    <property type="term" value="P:filamentous growth"/>
    <property type="evidence" value="ECO:0007669"/>
    <property type="project" value="UniProtKB-ARBA"/>
</dbReference>
<dbReference type="GO" id="GO:0004674">
    <property type="term" value="F:protein serine/threonine kinase activity"/>
    <property type="evidence" value="ECO:0007669"/>
    <property type="project" value="UniProtKB-KW"/>
</dbReference>
<dbReference type="OMA" id="YKNHICL"/>
<dbReference type="CDD" id="cd14134">
    <property type="entry name" value="PKc_CLK"/>
    <property type="match status" value="1"/>
</dbReference>
<dbReference type="Pfam" id="PF00069">
    <property type="entry name" value="Pkinase"/>
    <property type="match status" value="1"/>
</dbReference>
<dbReference type="OrthoDB" id="283111at2759"/>
<sequence>MISNRKRPRVLSTEGPSSVLNCDTSGTSTTTATANSTAATTTSTGTNNISETPPPYHHSQQPHLLFSNNITNHILSDTSTDSASSSSFPFYKTLPIKSKIDSSTFTNPFLSIHDAASSSSSSYALEDEEDEEDDDDDDVIAEIDRFRDDEDDDDDVIFLEQREIVKRNSDTILYDNDALEAYNLFNVNNIIANPHTTKKQRTNSLPQLPEVKCFYNKIPENYVLSTKKIGNIKTNVISYRTDGESCDDEQGHYIVRVKNLFANRFIIQRSLGRGTFGVVVEAYDKVKNRSVAIKIIRNIQKYRDAAKIELRILTTLKKFDGENLNHCLPLLEVFEYRGHYCFVTTLLKSSLFDYLENNRYLGFPASNVQSFAKQLLRSVAFLYDLKIIHTDLKPENILLHDDSFTKKKLTSSTTIEAFSHINNSTRKTPKTTKVLNSTEIQLIDFGSAIFADEYHSSIVSTRHYRAPEIVLGCGWSFPIDMWSVGCVIIELLSGEVLYKTHANHQHLAMIEKVSGTKIPIFMVPKDGEVAEYFDADGNLVSLDNPKLQADVDVLDRIDRWLGTRLGLVLNLEYGLKENYEKNQQMDYAEFTFWFFMVDLISKMLVVDPPKRITAEEALNHPWFNLGILDEGTSSV</sequence>
<feature type="compositionally biased region" description="Low complexity" evidence="7">
    <location>
        <begin position="24"/>
        <end position="48"/>
    </location>
</feature>
<dbReference type="InterPro" id="IPR051175">
    <property type="entry name" value="CLK_kinases"/>
</dbReference>
<evidence type="ECO:0000256" key="1">
    <source>
        <dbReference type="ARBA" id="ARBA00022527"/>
    </source>
</evidence>
<evidence type="ECO:0000313" key="10">
    <source>
        <dbReference type="Proteomes" id="UP000011777"/>
    </source>
</evidence>
<evidence type="ECO:0000259" key="8">
    <source>
        <dbReference type="PROSITE" id="PS50011"/>
    </source>
</evidence>
<protein>
    <recommendedName>
        <fullName evidence="8">Protein kinase domain-containing protein</fullName>
    </recommendedName>
</protein>
<dbReference type="PROSITE" id="PS00108">
    <property type="entry name" value="PROTEIN_KINASE_ST"/>
    <property type="match status" value="1"/>
</dbReference>
<keyword evidence="4" id="KW-0418">Kinase</keyword>
<evidence type="ECO:0000256" key="7">
    <source>
        <dbReference type="SAM" id="MobiDB-lite"/>
    </source>
</evidence>
<dbReference type="PANTHER" id="PTHR45646:SF11">
    <property type="entry name" value="SERINE_THREONINE-PROTEIN KINASE DOA"/>
    <property type="match status" value="1"/>
</dbReference>
<name>M3J2M6_CANMX</name>
<dbReference type="InterPro" id="IPR017441">
    <property type="entry name" value="Protein_kinase_ATP_BS"/>
</dbReference>
<dbReference type="InterPro" id="IPR008271">
    <property type="entry name" value="Ser/Thr_kinase_AS"/>
</dbReference>
<dbReference type="InterPro" id="IPR011009">
    <property type="entry name" value="Kinase-like_dom_sf"/>
</dbReference>
<feature type="binding site" evidence="6">
    <location>
        <position position="294"/>
    </location>
    <ligand>
        <name>ATP</name>
        <dbReference type="ChEBI" id="CHEBI:30616"/>
    </ligand>
</feature>
<dbReference type="HOGENOM" id="CLU_000288_5_8_1"/>
<dbReference type="PANTHER" id="PTHR45646">
    <property type="entry name" value="SERINE/THREONINE-PROTEIN KINASE DOA-RELATED"/>
    <property type="match status" value="1"/>
</dbReference>
<organism evidence="9 10">
    <name type="scientific">Candida maltosa (strain Xu316)</name>
    <name type="common">Yeast</name>
    <dbReference type="NCBI Taxonomy" id="1245528"/>
    <lineage>
        <taxon>Eukaryota</taxon>
        <taxon>Fungi</taxon>
        <taxon>Dikarya</taxon>
        <taxon>Ascomycota</taxon>
        <taxon>Saccharomycotina</taxon>
        <taxon>Pichiomycetes</taxon>
        <taxon>Debaryomycetaceae</taxon>
        <taxon>Candida/Lodderomyces clade</taxon>
        <taxon>Candida</taxon>
    </lineage>
</organism>
<dbReference type="STRING" id="1245528.M3J2M6"/>
<keyword evidence="3 6" id="KW-0547">Nucleotide-binding</keyword>
<comment type="caution">
    <text evidence="9">The sequence shown here is derived from an EMBL/GenBank/DDBJ whole genome shotgun (WGS) entry which is preliminary data.</text>
</comment>
<dbReference type="eggNOG" id="KOG0671">
    <property type="taxonomic scope" value="Eukaryota"/>
</dbReference>
<dbReference type="SUPFAM" id="SSF56112">
    <property type="entry name" value="Protein kinase-like (PK-like)"/>
    <property type="match status" value="1"/>
</dbReference>
<evidence type="ECO:0000256" key="2">
    <source>
        <dbReference type="ARBA" id="ARBA00022679"/>
    </source>
</evidence>
<keyword evidence="5 6" id="KW-0067">ATP-binding</keyword>
<dbReference type="Proteomes" id="UP000011777">
    <property type="component" value="Unassembled WGS sequence"/>
</dbReference>
<evidence type="ECO:0000256" key="3">
    <source>
        <dbReference type="ARBA" id="ARBA00022741"/>
    </source>
</evidence>
<feature type="region of interest" description="Disordered" evidence="7">
    <location>
        <begin position="118"/>
        <end position="138"/>
    </location>
</feature>
<evidence type="ECO:0000313" key="9">
    <source>
        <dbReference type="EMBL" id="EMG46108.1"/>
    </source>
</evidence>
<dbReference type="AlphaFoldDB" id="M3J2M6"/>
<dbReference type="InterPro" id="IPR000719">
    <property type="entry name" value="Prot_kinase_dom"/>
</dbReference>
<keyword evidence="10" id="KW-1185">Reference proteome</keyword>
<dbReference type="SMART" id="SM00220">
    <property type="entry name" value="S_TKc"/>
    <property type="match status" value="1"/>
</dbReference>
<evidence type="ECO:0000256" key="6">
    <source>
        <dbReference type="PROSITE-ProRule" id="PRU10141"/>
    </source>
</evidence>
<reference evidence="9 10" key="1">
    <citation type="submission" date="2013-02" db="EMBL/GenBank/DDBJ databases">
        <title>Genome sequence of Candida maltosa Xu316, a potential industrial strain for xylitol and ethanol production.</title>
        <authorList>
            <person name="Yu J."/>
            <person name="Wang Q."/>
            <person name="Geng X."/>
            <person name="Bao W."/>
            <person name="He P."/>
            <person name="Cai J."/>
        </authorList>
    </citation>
    <scope>NUCLEOTIDE SEQUENCE [LARGE SCALE GENOMIC DNA]</scope>
    <source>
        <strain evidence="10">Xu316</strain>
    </source>
</reference>
<evidence type="ECO:0000256" key="4">
    <source>
        <dbReference type="ARBA" id="ARBA00022777"/>
    </source>
</evidence>
<dbReference type="PROSITE" id="PS50011">
    <property type="entry name" value="PROTEIN_KINASE_DOM"/>
    <property type="match status" value="1"/>
</dbReference>
<dbReference type="PROSITE" id="PS00107">
    <property type="entry name" value="PROTEIN_KINASE_ATP"/>
    <property type="match status" value="1"/>
</dbReference>
<dbReference type="EMBL" id="AOGT01002139">
    <property type="protein sequence ID" value="EMG46108.1"/>
    <property type="molecule type" value="Genomic_DNA"/>
</dbReference>
<accession>M3J2M6</accession>
<dbReference type="GO" id="GO:0005524">
    <property type="term" value="F:ATP binding"/>
    <property type="evidence" value="ECO:0007669"/>
    <property type="project" value="UniProtKB-UniRule"/>
</dbReference>
<dbReference type="Gene3D" id="3.30.200.20">
    <property type="entry name" value="Phosphorylase Kinase, domain 1"/>
    <property type="match status" value="1"/>
</dbReference>